<evidence type="ECO:0000256" key="7">
    <source>
        <dbReference type="ARBA" id="ARBA00023180"/>
    </source>
</evidence>
<feature type="domain" description="Ig-like" evidence="9">
    <location>
        <begin position="262"/>
        <end position="347"/>
    </location>
</feature>
<dbReference type="InterPro" id="IPR011162">
    <property type="entry name" value="MHC_I/II-like_Ag-recog"/>
</dbReference>
<dbReference type="PANTHER" id="PTHR16675">
    <property type="entry name" value="MHC CLASS I-RELATED"/>
    <property type="match status" value="1"/>
</dbReference>
<dbReference type="InterPro" id="IPR036179">
    <property type="entry name" value="Ig-like_dom_sf"/>
</dbReference>
<dbReference type="GO" id="GO:0006955">
    <property type="term" value="P:immune response"/>
    <property type="evidence" value="ECO:0007669"/>
    <property type="project" value="TreeGrafter"/>
</dbReference>
<dbReference type="GeneTree" id="ENSGT01120000271828"/>
<dbReference type="InterPro" id="IPR003006">
    <property type="entry name" value="Ig/MHC_CS"/>
</dbReference>
<evidence type="ECO:0000259" key="9">
    <source>
        <dbReference type="PROSITE" id="PS50835"/>
    </source>
</evidence>
<organism evidence="10 11">
    <name type="scientific">Leptobrachium leishanense</name>
    <name type="common">Leishan spiny toad</name>
    <dbReference type="NCBI Taxonomy" id="445787"/>
    <lineage>
        <taxon>Eukaryota</taxon>
        <taxon>Metazoa</taxon>
        <taxon>Chordata</taxon>
        <taxon>Craniata</taxon>
        <taxon>Vertebrata</taxon>
        <taxon>Euteleostomi</taxon>
        <taxon>Amphibia</taxon>
        <taxon>Batrachia</taxon>
        <taxon>Anura</taxon>
        <taxon>Pelobatoidea</taxon>
        <taxon>Megophryidae</taxon>
        <taxon>Leptobrachium</taxon>
    </lineage>
</organism>
<proteinExistence type="inferred from homology"/>
<keyword evidence="11" id="KW-1185">Reference proteome</keyword>
<dbReference type="PROSITE" id="PS00290">
    <property type="entry name" value="IG_MHC"/>
    <property type="match status" value="1"/>
</dbReference>
<dbReference type="Gene3D" id="3.30.500.10">
    <property type="entry name" value="MHC class I-like antigen recognition-like"/>
    <property type="match status" value="1"/>
</dbReference>
<keyword evidence="6" id="KW-1015">Disulfide bond</keyword>
<dbReference type="Pfam" id="PF07654">
    <property type="entry name" value="C1-set"/>
    <property type="match status" value="1"/>
</dbReference>
<dbReference type="GO" id="GO:0009897">
    <property type="term" value="C:external side of plasma membrane"/>
    <property type="evidence" value="ECO:0007669"/>
    <property type="project" value="TreeGrafter"/>
</dbReference>
<dbReference type="SUPFAM" id="SSF54452">
    <property type="entry name" value="MHC antigen-recognition domain"/>
    <property type="match status" value="1"/>
</dbReference>
<dbReference type="SMART" id="SM00407">
    <property type="entry name" value="IGc1"/>
    <property type="match status" value="1"/>
</dbReference>
<evidence type="ECO:0000313" key="11">
    <source>
        <dbReference type="Proteomes" id="UP000694569"/>
    </source>
</evidence>
<keyword evidence="2" id="KW-0812">Transmembrane</keyword>
<dbReference type="Proteomes" id="UP000694569">
    <property type="component" value="Unplaced"/>
</dbReference>
<evidence type="ECO:0000256" key="2">
    <source>
        <dbReference type="ARBA" id="ARBA00022692"/>
    </source>
</evidence>
<reference evidence="10" key="1">
    <citation type="submission" date="2025-08" db="UniProtKB">
        <authorList>
            <consortium name="Ensembl"/>
        </authorList>
    </citation>
    <scope>IDENTIFICATION</scope>
</reference>
<keyword evidence="3" id="KW-0732">Signal</keyword>
<evidence type="ECO:0000256" key="1">
    <source>
        <dbReference type="ARBA" id="ARBA00004167"/>
    </source>
</evidence>
<dbReference type="FunFam" id="2.60.40.10:FF:000204">
    <property type="entry name" value="Major histocompatibility complex, class I-related protein"/>
    <property type="match status" value="1"/>
</dbReference>
<dbReference type="SUPFAM" id="SSF48726">
    <property type="entry name" value="Immunoglobulin"/>
    <property type="match status" value="1"/>
</dbReference>
<comment type="subcellular location">
    <subcellularLocation>
        <location evidence="1">Membrane</location>
        <topology evidence="1">Single-pass membrane protein</topology>
    </subcellularLocation>
</comment>
<dbReference type="PRINTS" id="PR01638">
    <property type="entry name" value="MHCCLASSI"/>
</dbReference>
<evidence type="ECO:0000256" key="8">
    <source>
        <dbReference type="RuleBase" id="RU004439"/>
    </source>
</evidence>
<protein>
    <recommendedName>
        <fullName evidence="9">Ig-like domain-containing protein</fullName>
    </recommendedName>
</protein>
<keyword evidence="4" id="KW-1133">Transmembrane helix</keyword>
<dbReference type="FunFam" id="3.30.500.10:FF:000001">
    <property type="entry name" value="H-2 class I histocompatibility antigen, alpha chain"/>
    <property type="match status" value="1"/>
</dbReference>
<dbReference type="PANTHER" id="PTHR16675:SF286">
    <property type="entry name" value="MHC CLASS I ANTIGEN"/>
    <property type="match status" value="1"/>
</dbReference>
<name>A0A8C5MWE5_9ANUR</name>
<dbReference type="Gene3D" id="2.60.40.10">
    <property type="entry name" value="Immunoglobulins"/>
    <property type="match status" value="1"/>
</dbReference>
<comment type="similarity">
    <text evidence="8">Belongs to the MHC class I family.</text>
</comment>
<accession>A0A8C5MWE5</accession>
<dbReference type="InterPro" id="IPR001039">
    <property type="entry name" value="MHC_I_a_a1/a2"/>
</dbReference>
<keyword evidence="7" id="KW-0325">Glycoprotein</keyword>
<sequence>MPRPGSIFTLDRRSINIQSADSILSAYIQSFGLSGGFSSVRLCPRIQRDLSLLRDHNMRGNMGLTPLLLFIMRLSEVYSGHSLQYYHTAVSVPGHGLPVYISVGYVDGIEISHYRSDDSRAVPVAPWMQKVEDPGYWERDTQIGKSNEASYKVDMNTLMKRYNQTGGFHSYQRMHGCELRDDGSIRGYWQYGFDGKDFLALDTERWVYIALTDQAQVSAQKWNSPELRAGERRKNYLENICIPWLRIHLKNGQEELERRVRPEVKVSSRPSGSAMKLHCQVYGFHPRDVDVTWKKNGMDIPSDEAKQVLPNSDGTYQLRASVEVTPEDGASYSCHVDHSSLDEPLLEMWGSLLLSLYGDLLPLSYSLFNASSHNTFTDTLSLENPDTLHLCTS</sequence>
<evidence type="ECO:0000256" key="4">
    <source>
        <dbReference type="ARBA" id="ARBA00022989"/>
    </source>
</evidence>
<dbReference type="InterPro" id="IPR007110">
    <property type="entry name" value="Ig-like_dom"/>
</dbReference>
<dbReference type="Pfam" id="PF00129">
    <property type="entry name" value="MHC_I"/>
    <property type="match status" value="1"/>
</dbReference>
<dbReference type="Ensembl" id="ENSLLET00000020818.1">
    <property type="protein sequence ID" value="ENSLLEP00000020030.1"/>
    <property type="gene ID" value="ENSLLEG00000012715.1"/>
</dbReference>
<dbReference type="InterPro" id="IPR050208">
    <property type="entry name" value="MHC_class-I_related"/>
</dbReference>
<dbReference type="AlphaFoldDB" id="A0A8C5MWE5"/>
<dbReference type="PROSITE" id="PS50835">
    <property type="entry name" value="IG_LIKE"/>
    <property type="match status" value="1"/>
</dbReference>
<evidence type="ECO:0000313" key="10">
    <source>
        <dbReference type="Ensembl" id="ENSLLEP00000020030.1"/>
    </source>
</evidence>
<keyword evidence="5" id="KW-0472">Membrane</keyword>
<dbReference type="GO" id="GO:0005615">
    <property type="term" value="C:extracellular space"/>
    <property type="evidence" value="ECO:0007669"/>
    <property type="project" value="TreeGrafter"/>
</dbReference>
<dbReference type="InterPro" id="IPR011161">
    <property type="entry name" value="MHC_I-like_Ag-recog"/>
</dbReference>
<evidence type="ECO:0000256" key="6">
    <source>
        <dbReference type="ARBA" id="ARBA00023157"/>
    </source>
</evidence>
<dbReference type="InterPro" id="IPR003597">
    <property type="entry name" value="Ig_C1-set"/>
</dbReference>
<dbReference type="InterPro" id="IPR037055">
    <property type="entry name" value="MHC_I-like_Ag-recog_sf"/>
</dbReference>
<evidence type="ECO:0000256" key="3">
    <source>
        <dbReference type="ARBA" id="ARBA00022729"/>
    </source>
</evidence>
<evidence type="ECO:0000256" key="5">
    <source>
        <dbReference type="ARBA" id="ARBA00023136"/>
    </source>
</evidence>
<reference evidence="10" key="2">
    <citation type="submission" date="2025-09" db="UniProtKB">
        <authorList>
            <consortium name="Ensembl"/>
        </authorList>
    </citation>
    <scope>IDENTIFICATION</scope>
</reference>
<dbReference type="InterPro" id="IPR013783">
    <property type="entry name" value="Ig-like_fold"/>
</dbReference>